<sequence>MSSTARRTPAFLDRRSLAGVYLPALVFQVGLGAAVPMVAVTASQRGASLALAGLLAAMVGVGQILGDVPAGWLASRVGDRRAMLVASGVAAFTLTGAALSRDLLVLAVSVLGTGATASVYQLARQSYLTEITPVETRARALSTLGGVSRIGSFLGPFAGALAVHLGGTSAAFGLAVATTLLAGAVVLAVPDAAGAETVRRRTAARVPVRAVLREHRRVLTSLGVAVLLVGAVRGARQVVLPLWSEHLGLAPATTSLVFGLSGAVDMLLFYPAGHVMDRRGRLWIAVPSMLVLGVALPLAGTLPALAVAAMALGLGNGIGSGLLMTLGADVAPPAARSQFLGAWRLLQDSGVAAGPLVVAGGAALGSLALGVAATGGLALLAAVALGVTVPRWSPHANRRTREAAGLARDGTLA</sequence>
<feature type="transmembrane region" description="Helical" evidence="7">
    <location>
        <begin position="247"/>
        <end position="270"/>
    </location>
</feature>
<evidence type="ECO:0000256" key="3">
    <source>
        <dbReference type="ARBA" id="ARBA00022475"/>
    </source>
</evidence>
<dbReference type="OrthoDB" id="3285241at2"/>
<comment type="subcellular location">
    <subcellularLocation>
        <location evidence="1">Cell membrane</location>
        <topology evidence="1">Multi-pass membrane protein</topology>
    </subcellularLocation>
</comment>
<dbReference type="PANTHER" id="PTHR23517">
    <property type="entry name" value="RESISTANCE PROTEIN MDTM, PUTATIVE-RELATED-RELATED"/>
    <property type="match status" value="1"/>
</dbReference>
<feature type="transmembrane region" description="Helical" evidence="7">
    <location>
        <begin position="82"/>
        <end position="99"/>
    </location>
</feature>
<evidence type="ECO:0000313" key="9">
    <source>
        <dbReference type="EMBL" id="KGM02229.1"/>
    </source>
</evidence>
<feature type="transmembrane region" description="Helical" evidence="7">
    <location>
        <begin position="144"/>
        <end position="165"/>
    </location>
</feature>
<dbReference type="InterPro" id="IPR050171">
    <property type="entry name" value="MFS_Transporters"/>
</dbReference>
<evidence type="ECO:0000313" key="10">
    <source>
        <dbReference type="Proteomes" id="UP000029833"/>
    </source>
</evidence>
<comment type="caution">
    <text evidence="9">The sequence shown here is derived from an EMBL/GenBank/DDBJ whole genome shotgun (WGS) entry which is preliminary data.</text>
</comment>
<gene>
    <name evidence="9" type="ORF">Q760_14655</name>
</gene>
<evidence type="ECO:0000256" key="1">
    <source>
        <dbReference type="ARBA" id="ARBA00004651"/>
    </source>
</evidence>
<evidence type="ECO:0000256" key="6">
    <source>
        <dbReference type="ARBA" id="ARBA00023136"/>
    </source>
</evidence>
<evidence type="ECO:0000256" key="5">
    <source>
        <dbReference type="ARBA" id="ARBA00022989"/>
    </source>
</evidence>
<keyword evidence="6 7" id="KW-0472">Membrane</keyword>
<reference evidence="9 10" key="1">
    <citation type="submission" date="2013-10" db="EMBL/GenBank/DDBJ databases">
        <authorList>
            <person name="Wang G."/>
            <person name="Zhuang W."/>
        </authorList>
    </citation>
    <scope>NUCLEOTIDE SEQUENCE [LARGE SCALE GENOMIC DNA]</scope>
    <source>
        <strain evidence="9 10">DSM 20118</strain>
    </source>
</reference>
<organism evidence="9 10">
    <name type="scientific">Cellulomonas cellasea DSM 20118</name>
    <dbReference type="NCBI Taxonomy" id="1408250"/>
    <lineage>
        <taxon>Bacteria</taxon>
        <taxon>Bacillati</taxon>
        <taxon>Actinomycetota</taxon>
        <taxon>Actinomycetes</taxon>
        <taxon>Micrococcales</taxon>
        <taxon>Cellulomonadaceae</taxon>
        <taxon>Cellulomonas</taxon>
    </lineage>
</organism>
<dbReference type="AlphaFoldDB" id="A0A0A0B8U9"/>
<dbReference type="STRING" id="1408250.Q760_14655"/>
<keyword evidence="3" id="KW-1003">Cell membrane</keyword>
<dbReference type="InterPro" id="IPR011701">
    <property type="entry name" value="MFS"/>
</dbReference>
<evidence type="ECO:0000256" key="2">
    <source>
        <dbReference type="ARBA" id="ARBA00022448"/>
    </source>
</evidence>
<accession>A0A0A0B8U9</accession>
<evidence type="ECO:0000256" key="7">
    <source>
        <dbReference type="SAM" id="Phobius"/>
    </source>
</evidence>
<feature type="transmembrane region" description="Helical" evidence="7">
    <location>
        <begin position="370"/>
        <end position="389"/>
    </location>
</feature>
<evidence type="ECO:0000256" key="4">
    <source>
        <dbReference type="ARBA" id="ARBA00022692"/>
    </source>
</evidence>
<evidence type="ECO:0000259" key="8">
    <source>
        <dbReference type="PROSITE" id="PS50850"/>
    </source>
</evidence>
<keyword evidence="2" id="KW-0813">Transport</keyword>
<dbReference type="SUPFAM" id="SSF103473">
    <property type="entry name" value="MFS general substrate transporter"/>
    <property type="match status" value="1"/>
</dbReference>
<dbReference type="GO" id="GO:0005886">
    <property type="term" value="C:plasma membrane"/>
    <property type="evidence" value="ECO:0007669"/>
    <property type="project" value="UniProtKB-SubCell"/>
</dbReference>
<proteinExistence type="predicted"/>
<dbReference type="Proteomes" id="UP000029833">
    <property type="component" value="Unassembled WGS sequence"/>
</dbReference>
<keyword evidence="5 7" id="KW-1133">Transmembrane helix</keyword>
<dbReference type="GO" id="GO:0022857">
    <property type="term" value="F:transmembrane transporter activity"/>
    <property type="evidence" value="ECO:0007669"/>
    <property type="project" value="InterPro"/>
</dbReference>
<feature type="transmembrane region" description="Helical" evidence="7">
    <location>
        <begin position="216"/>
        <end position="235"/>
    </location>
</feature>
<dbReference type="InterPro" id="IPR020846">
    <property type="entry name" value="MFS_dom"/>
</dbReference>
<name>A0A0A0B8U9_9CELL</name>
<dbReference type="PROSITE" id="PS50850">
    <property type="entry name" value="MFS"/>
    <property type="match status" value="1"/>
</dbReference>
<dbReference type="RefSeq" id="WP_034629450.1">
    <property type="nucleotide sequence ID" value="NZ_AXNT01000058.1"/>
</dbReference>
<feature type="transmembrane region" description="Helical" evidence="7">
    <location>
        <begin position="48"/>
        <end position="70"/>
    </location>
</feature>
<keyword evidence="10" id="KW-1185">Reference proteome</keyword>
<feature type="transmembrane region" description="Helical" evidence="7">
    <location>
        <begin position="171"/>
        <end position="195"/>
    </location>
</feature>
<feature type="transmembrane region" description="Helical" evidence="7">
    <location>
        <begin position="20"/>
        <end position="42"/>
    </location>
</feature>
<feature type="transmembrane region" description="Helical" evidence="7">
    <location>
        <begin position="105"/>
        <end position="123"/>
    </location>
</feature>
<dbReference type="Gene3D" id="1.20.1250.20">
    <property type="entry name" value="MFS general substrate transporter like domains"/>
    <property type="match status" value="2"/>
</dbReference>
<dbReference type="InterPro" id="IPR036259">
    <property type="entry name" value="MFS_trans_sf"/>
</dbReference>
<dbReference type="EMBL" id="AXNT01000058">
    <property type="protein sequence ID" value="KGM02229.1"/>
    <property type="molecule type" value="Genomic_DNA"/>
</dbReference>
<feature type="domain" description="Major facilitator superfamily (MFS) profile" evidence="8">
    <location>
        <begin position="1"/>
        <end position="393"/>
    </location>
</feature>
<protein>
    <submittedName>
        <fullName evidence="9">Transporter</fullName>
    </submittedName>
</protein>
<keyword evidence="4 7" id="KW-0812">Transmembrane</keyword>
<dbReference type="Pfam" id="PF07690">
    <property type="entry name" value="MFS_1"/>
    <property type="match status" value="1"/>
</dbReference>
<dbReference type="PANTHER" id="PTHR23517:SF3">
    <property type="entry name" value="INTEGRAL MEMBRANE TRANSPORT PROTEIN"/>
    <property type="match status" value="1"/>
</dbReference>